<protein>
    <submittedName>
        <fullName evidence="1">Uncharacterized protein</fullName>
    </submittedName>
</protein>
<proteinExistence type="predicted"/>
<reference evidence="1 2" key="1">
    <citation type="submission" date="2018-11" db="EMBL/GenBank/DDBJ databases">
        <authorList>
            <consortium name="Pathogen Informatics"/>
        </authorList>
    </citation>
    <scope>NUCLEOTIDE SEQUENCE [LARGE SCALE GENOMIC DNA]</scope>
    <source>
        <strain>Denwood</strain>
        <strain evidence="2">Zambia</strain>
    </source>
</reference>
<name>A0A183NWT5_9TREM</name>
<accession>A0A183NWT5</accession>
<gene>
    <name evidence="1" type="ORF">SMTD_LOCUS6571</name>
</gene>
<organism evidence="1 2">
    <name type="scientific">Schistosoma mattheei</name>
    <dbReference type="NCBI Taxonomy" id="31246"/>
    <lineage>
        <taxon>Eukaryota</taxon>
        <taxon>Metazoa</taxon>
        <taxon>Spiralia</taxon>
        <taxon>Lophotrochozoa</taxon>
        <taxon>Platyhelminthes</taxon>
        <taxon>Trematoda</taxon>
        <taxon>Digenea</taxon>
        <taxon>Strigeidida</taxon>
        <taxon>Schistosomatoidea</taxon>
        <taxon>Schistosomatidae</taxon>
        <taxon>Schistosoma</taxon>
    </lineage>
</organism>
<evidence type="ECO:0000313" key="2">
    <source>
        <dbReference type="Proteomes" id="UP000269396"/>
    </source>
</evidence>
<dbReference type="InterPro" id="IPR043502">
    <property type="entry name" value="DNA/RNA_pol_sf"/>
</dbReference>
<feature type="non-terminal residue" evidence="1">
    <location>
        <position position="175"/>
    </location>
</feature>
<dbReference type="Proteomes" id="UP000269396">
    <property type="component" value="Unassembled WGS sequence"/>
</dbReference>
<dbReference type="PANTHER" id="PTHR37984">
    <property type="entry name" value="PROTEIN CBG26694"/>
    <property type="match status" value="1"/>
</dbReference>
<dbReference type="Gene3D" id="3.10.10.10">
    <property type="entry name" value="HIV Type 1 Reverse Transcriptase, subunit A, domain 1"/>
    <property type="match status" value="1"/>
</dbReference>
<dbReference type="SUPFAM" id="SSF56672">
    <property type="entry name" value="DNA/RNA polymerases"/>
    <property type="match status" value="1"/>
</dbReference>
<evidence type="ECO:0000313" key="1">
    <source>
        <dbReference type="EMBL" id="VDP34561.1"/>
    </source>
</evidence>
<dbReference type="PANTHER" id="PTHR37984:SF5">
    <property type="entry name" value="PROTEIN NYNRIN-LIKE"/>
    <property type="match status" value="1"/>
</dbReference>
<sequence length="175" mass="19305">MSRETYNLLGKPPMKPSKKTAKNASGGVLKLVGELQCEFSFNGTNCTGICYLTERPNLDLLGLDMLDKLGIMDIPINSVCNVSCSSLDTPLLPKKTGERLLEKLKRKFASVFQNSLGHCTKMKAHLPVKPDAIPTFRPRRPVPYAALELVDQELNHLQQAGVIRPVNYSAWAAPI</sequence>
<dbReference type="EMBL" id="UZAL01027665">
    <property type="protein sequence ID" value="VDP34561.1"/>
    <property type="molecule type" value="Genomic_DNA"/>
</dbReference>
<keyword evidence="2" id="KW-1185">Reference proteome</keyword>
<dbReference type="AlphaFoldDB" id="A0A183NWT5"/>
<dbReference type="InterPro" id="IPR050951">
    <property type="entry name" value="Retrovirus_Pol_polyprotein"/>
</dbReference>